<dbReference type="Proteomes" id="UP000785625">
    <property type="component" value="Unassembled WGS sequence"/>
</dbReference>
<protein>
    <submittedName>
        <fullName evidence="3">YggT family protein</fullName>
    </submittedName>
</protein>
<feature type="transmembrane region" description="Helical" evidence="2">
    <location>
        <begin position="12"/>
        <end position="31"/>
    </location>
</feature>
<keyword evidence="2" id="KW-1133">Transmembrane helix</keyword>
<evidence type="ECO:0000256" key="2">
    <source>
        <dbReference type="SAM" id="Phobius"/>
    </source>
</evidence>
<evidence type="ECO:0000313" key="3">
    <source>
        <dbReference type="EMBL" id="MBM6940311.1"/>
    </source>
</evidence>
<keyword evidence="2" id="KW-0472">Membrane</keyword>
<comment type="caution">
    <text evidence="3">The sequence shown here is derived from an EMBL/GenBank/DDBJ whole genome shotgun (WGS) entry which is preliminary data.</text>
</comment>
<feature type="transmembrane region" description="Helical" evidence="2">
    <location>
        <begin position="55"/>
        <end position="76"/>
    </location>
</feature>
<keyword evidence="2" id="KW-0812">Transmembrane</keyword>
<accession>A0ABS2GWR6</accession>
<evidence type="ECO:0000256" key="1">
    <source>
        <dbReference type="ARBA" id="ARBA00010894"/>
    </source>
</evidence>
<proteinExistence type="inferred from homology"/>
<evidence type="ECO:0000313" key="4">
    <source>
        <dbReference type="Proteomes" id="UP000785625"/>
    </source>
</evidence>
<dbReference type="EMBL" id="JACJKU010000012">
    <property type="protein sequence ID" value="MBM6940311.1"/>
    <property type="molecule type" value="Genomic_DNA"/>
</dbReference>
<sequence>MIGFLVWAINNLISLYILLIVIWCLLSWFPGASQSALGDFLNRLVYPYLSVFERIIPPLGGVSFSPVVAVFVLWLVQRGVQMLGTIL</sequence>
<dbReference type="Pfam" id="PF02325">
    <property type="entry name" value="CCB3_YggT"/>
    <property type="match status" value="1"/>
</dbReference>
<dbReference type="PANTHER" id="PTHR33219:SF14">
    <property type="entry name" value="PROTEIN COFACTOR ASSEMBLY OF COMPLEX C SUBUNIT B CCB3, CHLOROPLASTIC-RELATED"/>
    <property type="match status" value="1"/>
</dbReference>
<dbReference type="InterPro" id="IPR003425">
    <property type="entry name" value="CCB3/YggT"/>
</dbReference>
<comment type="similarity">
    <text evidence="1">Belongs to the YggT family.</text>
</comment>
<dbReference type="RefSeq" id="WP_178659920.1">
    <property type="nucleotide sequence ID" value="NZ_CALVGD010000099.1"/>
</dbReference>
<reference evidence="3 4" key="1">
    <citation type="journal article" date="2021" name="Sci. Rep.">
        <title>The distribution of antibiotic resistance genes in chicken gut microbiota commensals.</title>
        <authorList>
            <person name="Juricova H."/>
            <person name="Matiasovicova J."/>
            <person name="Kubasova T."/>
            <person name="Cejkova D."/>
            <person name="Rychlik I."/>
        </authorList>
    </citation>
    <scope>NUCLEOTIDE SEQUENCE [LARGE SCALE GENOMIC DNA]</scope>
    <source>
        <strain evidence="3 4">An574</strain>
    </source>
</reference>
<keyword evidence="4" id="KW-1185">Reference proteome</keyword>
<name>A0ABS2GWR6_9LACO</name>
<gene>
    <name evidence="3" type="ORF">H5975_02200</name>
</gene>
<dbReference type="PANTHER" id="PTHR33219">
    <property type="entry name" value="YLMG HOMOLOG PROTEIN 2, CHLOROPLASTIC"/>
    <property type="match status" value="1"/>
</dbReference>
<organism evidence="3 4">
    <name type="scientific">Limosilactobacillus coleohominis</name>
    <dbReference type="NCBI Taxonomy" id="181675"/>
    <lineage>
        <taxon>Bacteria</taxon>
        <taxon>Bacillati</taxon>
        <taxon>Bacillota</taxon>
        <taxon>Bacilli</taxon>
        <taxon>Lactobacillales</taxon>
        <taxon>Lactobacillaceae</taxon>
        <taxon>Limosilactobacillus</taxon>
    </lineage>
</organism>